<accession>A0AAD2FLK3</accession>
<dbReference type="EMBL" id="CAKOGP040001013">
    <property type="protein sequence ID" value="CAJ1941457.1"/>
    <property type="molecule type" value="Genomic_DNA"/>
</dbReference>
<evidence type="ECO:0000313" key="3">
    <source>
        <dbReference type="Proteomes" id="UP001295423"/>
    </source>
</evidence>
<gene>
    <name evidence="2" type="ORF">CYCCA115_LOCUS7527</name>
</gene>
<reference evidence="2" key="1">
    <citation type="submission" date="2023-08" db="EMBL/GenBank/DDBJ databases">
        <authorList>
            <person name="Audoor S."/>
            <person name="Bilcke G."/>
        </authorList>
    </citation>
    <scope>NUCLEOTIDE SEQUENCE</scope>
</reference>
<evidence type="ECO:0000256" key="1">
    <source>
        <dbReference type="SAM" id="MobiDB-lite"/>
    </source>
</evidence>
<name>A0AAD2FLK3_9STRA</name>
<organism evidence="2 3">
    <name type="scientific">Cylindrotheca closterium</name>
    <dbReference type="NCBI Taxonomy" id="2856"/>
    <lineage>
        <taxon>Eukaryota</taxon>
        <taxon>Sar</taxon>
        <taxon>Stramenopiles</taxon>
        <taxon>Ochrophyta</taxon>
        <taxon>Bacillariophyta</taxon>
        <taxon>Bacillariophyceae</taxon>
        <taxon>Bacillariophycidae</taxon>
        <taxon>Bacillariales</taxon>
        <taxon>Bacillariaceae</taxon>
        <taxon>Cylindrotheca</taxon>
    </lineage>
</organism>
<keyword evidence="3" id="KW-1185">Reference proteome</keyword>
<dbReference type="AlphaFoldDB" id="A0AAD2FLK3"/>
<sequence>MLKDMRYFESETANKLSGADNSPSPGSKGGTRPNMGSEIKGWYQTQHGLRDQRVVPDPTWAPRSKGGRPKGTKISKVQEAFEWRQALREAHRKQAAVKQQE</sequence>
<comment type="caution">
    <text evidence="2">The sequence shown here is derived from an EMBL/GenBank/DDBJ whole genome shotgun (WGS) entry which is preliminary data.</text>
</comment>
<evidence type="ECO:0000313" key="2">
    <source>
        <dbReference type="EMBL" id="CAJ1941457.1"/>
    </source>
</evidence>
<protein>
    <submittedName>
        <fullName evidence="2">Uncharacterized protein</fullName>
    </submittedName>
</protein>
<proteinExistence type="predicted"/>
<feature type="compositionally biased region" description="Polar residues" evidence="1">
    <location>
        <begin position="11"/>
        <end position="25"/>
    </location>
</feature>
<feature type="region of interest" description="Disordered" evidence="1">
    <location>
        <begin position="1"/>
        <end position="74"/>
    </location>
</feature>
<dbReference type="Proteomes" id="UP001295423">
    <property type="component" value="Unassembled WGS sequence"/>
</dbReference>